<feature type="region of interest" description="Disordered" evidence="11">
    <location>
        <begin position="251"/>
        <end position="319"/>
    </location>
</feature>
<dbReference type="InterPro" id="IPR038591">
    <property type="entry name" value="NolW-like_sf"/>
</dbReference>
<dbReference type="Gene3D" id="3.30.1370.120">
    <property type="match status" value="2"/>
</dbReference>
<keyword evidence="5 9" id="KW-0653">Protein transport</keyword>
<evidence type="ECO:0000256" key="4">
    <source>
        <dbReference type="ARBA" id="ARBA00022729"/>
    </source>
</evidence>
<dbReference type="HAMAP" id="MF_02219">
    <property type="entry name" value="Type_III_secretin"/>
    <property type="match status" value="1"/>
</dbReference>
<evidence type="ECO:0000256" key="5">
    <source>
        <dbReference type="ARBA" id="ARBA00022927"/>
    </source>
</evidence>
<dbReference type="GO" id="GO:0015627">
    <property type="term" value="C:type II protein secretion system complex"/>
    <property type="evidence" value="ECO:0007669"/>
    <property type="project" value="TreeGrafter"/>
</dbReference>
<dbReference type="InterPro" id="IPR004845">
    <property type="entry name" value="T2SS_GspD_CS"/>
</dbReference>
<protein>
    <recommendedName>
        <fullName evidence="9">Type 3 secretion system secretin</fullName>
        <shortName evidence="9">T3SS secretin</shortName>
    </recommendedName>
</protein>
<keyword evidence="3 9" id="KW-0813">Transport</keyword>
<comment type="similarity">
    <text evidence="2 9">Belongs to the bacterial secretin family. T3SS SctC subfamily.</text>
</comment>
<dbReference type="InterPro" id="IPR003522">
    <property type="entry name" value="T3SS_OM_pore_YscC"/>
</dbReference>
<evidence type="ECO:0000256" key="9">
    <source>
        <dbReference type="HAMAP-Rule" id="MF_02219"/>
    </source>
</evidence>
<accession>A0AAP5UUW0</accession>
<evidence type="ECO:0000313" key="15">
    <source>
        <dbReference type="Proteomes" id="UP001246473"/>
    </source>
</evidence>
<keyword evidence="8 9" id="KW-0998">Cell outer membrane</keyword>
<dbReference type="PROSITE" id="PS00875">
    <property type="entry name" value="T2SP_D"/>
    <property type="match status" value="1"/>
</dbReference>
<evidence type="ECO:0000256" key="11">
    <source>
        <dbReference type="SAM" id="MobiDB-lite"/>
    </source>
</evidence>
<dbReference type="Pfam" id="PF00263">
    <property type="entry name" value="Secretin"/>
    <property type="match status" value="1"/>
</dbReference>
<dbReference type="GO" id="GO:0009279">
    <property type="term" value="C:cell outer membrane"/>
    <property type="evidence" value="ECO:0007669"/>
    <property type="project" value="UniProtKB-SubCell"/>
</dbReference>
<feature type="domain" description="NolW-like" evidence="13">
    <location>
        <begin position="207"/>
        <end position="351"/>
    </location>
</feature>
<comment type="caution">
    <text evidence="14">The sequence shown here is derived from an EMBL/GenBank/DDBJ whole genome shotgun (WGS) entry which is preliminary data.</text>
</comment>
<evidence type="ECO:0000259" key="13">
    <source>
        <dbReference type="Pfam" id="PF03958"/>
    </source>
</evidence>
<dbReference type="Gene3D" id="3.55.50.30">
    <property type="match status" value="1"/>
</dbReference>
<keyword evidence="4 9" id="KW-0732">Signal</keyword>
<feature type="region of interest" description="Disordered" evidence="11">
    <location>
        <begin position="627"/>
        <end position="661"/>
    </location>
</feature>
<keyword evidence="6 9" id="KW-0811">Translocation</keyword>
<evidence type="ECO:0000256" key="10">
    <source>
        <dbReference type="RuleBase" id="RU004004"/>
    </source>
</evidence>
<dbReference type="PANTHER" id="PTHR30332:SF5">
    <property type="entry name" value="SPI-1 TYPE 3 SECRETION SYSTEM SECRETIN"/>
    <property type="match status" value="1"/>
</dbReference>
<reference evidence="14" key="1">
    <citation type="submission" date="2022-08" db="EMBL/GenBank/DDBJ databases">
        <authorList>
            <person name="Kim S.-J."/>
        </authorList>
    </citation>
    <scope>NUCLEOTIDE SEQUENCE</scope>
    <source>
        <strain evidence="14">KJ</strain>
    </source>
</reference>
<sequence length="661" mass="69682">MHMMLRNDSTRRKGGGRPACSPLPAARAVRHLAGQLAGAAVLAALLVSAAPAATPVWRGATMHYAVNGAPLPDVLRDVLAVEGLTADIGRDVKGVVNGRFDDTPGNVFAQLVEAYGLVWYFDGRAMHVTSAAGVRSRVIPFAPLTRDAVASLLRNLDLDDARLPVRYSPTTARVAGPAIFVDAVAEAIDKAQRQATVEPSFDQTVIRIFPLRYAQAEDIHYTVRSQDQVVPGVASLLRRLMNDTWQASVPAVTRSRAEVRNARGAPPPLPSLRGLGLAGTPSSSDSNDDSDTHSAPPLPGAQNAQTAPPAATPARRNILADPRTNSVVVNDLASMMPNYERAIAMLDQPQELVEIDAVVIDVSSSAARSLGVQWGGASGRVNGASGTMNAPVSFGNPGLLTPASAASGLNLATLVGNSAQYLFAQLHALEDAGKARVLSRPQVLTLNNTEAVLTSRSSVYVRVAGNQDVDLFNIDVGLTLKVTPSVEATGDARSSIRLNIQIEDGGFNSTMSVDGIPKVDNHSIVTQAVVRDGESLLIGGYQYERSESSTSKVPWLGDVPYVGALFRSTGTTHERLVRLILITPRMKRASGGDVAPDLTSQLARASTVAPAAAMAVPSQIGAALLPAGQATQAKPSGQSMQPAPSALEPVNRMPWENRRDR</sequence>
<evidence type="ECO:0000256" key="8">
    <source>
        <dbReference type="ARBA" id="ARBA00023237"/>
    </source>
</evidence>
<gene>
    <name evidence="9 14" type="primary">sctC</name>
    <name evidence="14" type="ORF">ParKJ_19620</name>
</gene>
<dbReference type="GO" id="GO:0030254">
    <property type="term" value="P:protein secretion by the type III secretion system"/>
    <property type="evidence" value="ECO:0007669"/>
    <property type="project" value="UniProtKB-UniRule"/>
</dbReference>
<dbReference type="PRINTS" id="PR01337">
    <property type="entry name" value="TYPE3OMGPROT"/>
</dbReference>
<comment type="subcellular location">
    <subcellularLocation>
        <location evidence="1 9 10">Cell outer membrane</location>
    </subcellularLocation>
</comment>
<evidence type="ECO:0000259" key="12">
    <source>
        <dbReference type="Pfam" id="PF00263"/>
    </source>
</evidence>
<evidence type="ECO:0000256" key="7">
    <source>
        <dbReference type="ARBA" id="ARBA00023136"/>
    </source>
</evidence>
<dbReference type="AlphaFoldDB" id="A0AAP5UUW0"/>
<evidence type="ECO:0000256" key="6">
    <source>
        <dbReference type="ARBA" id="ARBA00023010"/>
    </source>
</evidence>
<organism evidence="14 15">
    <name type="scientific">Paraburkholderia fungorum</name>
    <dbReference type="NCBI Taxonomy" id="134537"/>
    <lineage>
        <taxon>Bacteria</taxon>
        <taxon>Pseudomonadati</taxon>
        <taxon>Pseudomonadota</taxon>
        <taxon>Betaproteobacteria</taxon>
        <taxon>Burkholderiales</taxon>
        <taxon>Burkholderiaceae</taxon>
        <taxon>Paraburkholderia</taxon>
    </lineage>
</organism>
<keyword evidence="7 9" id="KW-0472">Membrane</keyword>
<dbReference type="InterPro" id="IPR005644">
    <property type="entry name" value="NolW-like"/>
</dbReference>
<feature type="domain" description="Type II/III secretion system secretin-like" evidence="12">
    <location>
        <begin position="428"/>
        <end position="585"/>
    </location>
</feature>
<proteinExistence type="inferred from homology"/>
<dbReference type="RefSeq" id="WP_025496407.1">
    <property type="nucleotide sequence ID" value="NZ_CAKZHR010000057.1"/>
</dbReference>
<dbReference type="Pfam" id="PF03958">
    <property type="entry name" value="Secretin_N"/>
    <property type="match status" value="1"/>
</dbReference>
<dbReference type="GO" id="GO:0030257">
    <property type="term" value="C:type III protein secretion system complex"/>
    <property type="evidence" value="ECO:0007669"/>
    <property type="project" value="UniProtKB-UniRule"/>
</dbReference>
<dbReference type="Proteomes" id="UP001246473">
    <property type="component" value="Unassembled WGS sequence"/>
</dbReference>
<dbReference type="InterPro" id="IPR050810">
    <property type="entry name" value="Bact_Secretion_Sys_Channel"/>
</dbReference>
<evidence type="ECO:0000256" key="2">
    <source>
        <dbReference type="ARBA" id="ARBA00007032"/>
    </source>
</evidence>
<evidence type="ECO:0000256" key="3">
    <source>
        <dbReference type="ARBA" id="ARBA00022448"/>
    </source>
</evidence>
<dbReference type="PANTHER" id="PTHR30332">
    <property type="entry name" value="PROBABLE GENERAL SECRETION PATHWAY PROTEIN D"/>
    <property type="match status" value="1"/>
</dbReference>
<name>A0AAP5UUW0_9BURK</name>
<comment type="function">
    <text evidence="9">Component of the type III secretion system (T3SS), also called injectisome, which is used to inject bacterial effector proteins into eukaryotic host cells. Forms a ring-shaped multimeric structure with an apparent central pore in the outer membrane.</text>
</comment>
<evidence type="ECO:0000313" key="14">
    <source>
        <dbReference type="EMBL" id="MDT8839638.1"/>
    </source>
</evidence>
<dbReference type="NCBIfam" id="TIGR02516">
    <property type="entry name" value="type_III_yscC"/>
    <property type="match status" value="1"/>
</dbReference>
<feature type="compositionally biased region" description="Polar residues" evidence="11">
    <location>
        <begin position="629"/>
        <end position="642"/>
    </location>
</feature>
<dbReference type="EMBL" id="JANSLM010000006">
    <property type="protein sequence ID" value="MDT8839638.1"/>
    <property type="molecule type" value="Genomic_DNA"/>
</dbReference>
<feature type="compositionally biased region" description="Low complexity" evidence="11">
    <location>
        <begin position="301"/>
        <end position="317"/>
    </location>
</feature>
<comment type="subunit">
    <text evidence="9">The core secretion machinery of the T3SS is composed of approximately 20 different proteins, including cytoplasmic components, a base, an export apparatus and a needle. This subunit is part of the base, which anchors the injectisome in the bacterial cell envelope. Forms a stable homooligomeric complex.</text>
</comment>
<dbReference type="InterPro" id="IPR004846">
    <property type="entry name" value="T2SS/T3SS_dom"/>
</dbReference>
<evidence type="ECO:0000256" key="1">
    <source>
        <dbReference type="ARBA" id="ARBA00004442"/>
    </source>
</evidence>
<feature type="compositionally biased region" description="Low complexity" evidence="11">
    <location>
        <begin position="271"/>
        <end position="285"/>
    </location>
</feature>